<feature type="domain" description="PL28 ulvan lyase" evidence="2">
    <location>
        <begin position="53"/>
        <end position="305"/>
    </location>
</feature>
<keyword evidence="4" id="KW-1185">Reference proteome</keyword>
<name>A0A2I7SK75_9FLAO</name>
<dbReference type="PROSITE" id="PS51257">
    <property type="entry name" value="PROKAR_LIPOPROTEIN"/>
    <property type="match status" value="1"/>
</dbReference>
<accession>A0A2I7SK75</accession>
<dbReference type="Proteomes" id="UP000236592">
    <property type="component" value="Chromosome"/>
</dbReference>
<dbReference type="EMBL" id="CP025938">
    <property type="protein sequence ID" value="AUS06293.1"/>
    <property type="molecule type" value="Genomic_DNA"/>
</dbReference>
<dbReference type="RefSeq" id="WP_102996250.1">
    <property type="nucleotide sequence ID" value="NZ_CP025938.1"/>
</dbReference>
<dbReference type="InterPro" id="IPR054591">
    <property type="entry name" value="PL28"/>
</dbReference>
<evidence type="ECO:0000313" key="3">
    <source>
        <dbReference type="EMBL" id="AUS06293.1"/>
    </source>
</evidence>
<dbReference type="KEGG" id="taj:C1A40_12930"/>
<reference evidence="4" key="1">
    <citation type="submission" date="2018-01" db="EMBL/GenBank/DDBJ databases">
        <title>Complete genome of Tamlana sp. UJ94.</title>
        <authorList>
            <person name="Jung J."/>
            <person name="Chung D."/>
            <person name="Bae S.S."/>
            <person name="Baek K."/>
        </authorList>
    </citation>
    <scope>NUCLEOTIDE SEQUENCE [LARGE SCALE GENOMIC DNA]</scope>
    <source>
        <strain evidence="4">UJ94</strain>
    </source>
</reference>
<proteinExistence type="predicted"/>
<dbReference type="Pfam" id="PF22826">
    <property type="entry name" value="PL28"/>
    <property type="match status" value="1"/>
</dbReference>
<evidence type="ECO:0000259" key="2">
    <source>
        <dbReference type="Pfam" id="PF22826"/>
    </source>
</evidence>
<dbReference type="OrthoDB" id="1415098at2"/>
<feature type="signal peptide" evidence="1">
    <location>
        <begin position="1"/>
        <end position="21"/>
    </location>
</feature>
<keyword evidence="1" id="KW-0732">Signal</keyword>
<organism evidence="3 4">
    <name type="scientific">Pseudotamlana carrageenivorans</name>
    <dbReference type="NCBI Taxonomy" id="2069432"/>
    <lineage>
        <taxon>Bacteria</taxon>
        <taxon>Pseudomonadati</taxon>
        <taxon>Bacteroidota</taxon>
        <taxon>Flavobacteriia</taxon>
        <taxon>Flavobacteriales</taxon>
        <taxon>Flavobacteriaceae</taxon>
        <taxon>Pseudotamlana</taxon>
    </lineage>
</organism>
<protein>
    <recommendedName>
        <fullName evidence="2">PL28 ulvan lyase domain-containing protein</fullName>
    </recommendedName>
</protein>
<feature type="chain" id="PRO_5014442859" description="PL28 ulvan lyase domain-containing protein" evidence="1">
    <location>
        <begin position="22"/>
        <end position="311"/>
    </location>
</feature>
<evidence type="ECO:0000256" key="1">
    <source>
        <dbReference type="SAM" id="SignalP"/>
    </source>
</evidence>
<gene>
    <name evidence="3" type="ORF">C1A40_12930</name>
</gene>
<dbReference type="AlphaFoldDB" id="A0A2I7SK75"/>
<sequence>MKNKLLKGSLAKLSLICFVGATISCSTPQDDSMDFETSTTTTPEDAINLSAKVTNTSKCDDQYKNPTREYEYSDGYDVNQTVSSKIDDRTCFADYSQTTYNNKTFGVYKIAAGTNHIDDLQPRMERTTPAINSGDLGNGSYVRFSGYVTINRAGHLSDSYDRDDIRDKSGTYIAQAKGKHTGGGGSADPAICLIVAKPRFSGSTQVSYDLYREEITERGGSGVNGRQLVFLTNIPANTRKFFRMHTGFTGSGSNRTHYVNVRIGGTDYNWNVPSPERGIQAKIRFGAYRCHGGEAEILWDGVNKVVNKVPE</sequence>
<evidence type="ECO:0000313" key="4">
    <source>
        <dbReference type="Proteomes" id="UP000236592"/>
    </source>
</evidence>